<evidence type="ECO:0000256" key="3">
    <source>
        <dbReference type="ARBA" id="ARBA00012438"/>
    </source>
</evidence>
<dbReference type="EC" id="2.7.13.3" evidence="3"/>
<dbReference type="SUPFAM" id="SSF47384">
    <property type="entry name" value="Homodimeric domain of signal transducing histidine kinase"/>
    <property type="match status" value="1"/>
</dbReference>
<dbReference type="InterPro" id="IPR003594">
    <property type="entry name" value="HATPase_dom"/>
</dbReference>
<dbReference type="GO" id="GO:0005524">
    <property type="term" value="F:ATP binding"/>
    <property type="evidence" value="ECO:0007669"/>
    <property type="project" value="UniProtKB-KW"/>
</dbReference>
<dbReference type="PANTHER" id="PTHR45453:SF1">
    <property type="entry name" value="PHOSPHATE REGULON SENSOR PROTEIN PHOR"/>
    <property type="match status" value="1"/>
</dbReference>
<dbReference type="GO" id="GO:0016036">
    <property type="term" value="P:cellular response to phosphate starvation"/>
    <property type="evidence" value="ECO:0007669"/>
    <property type="project" value="TreeGrafter"/>
</dbReference>
<dbReference type="InterPro" id="IPR036097">
    <property type="entry name" value="HisK_dim/P_sf"/>
</dbReference>
<evidence type="ECO:0000259" key="13">
    <source>
        <dbReference type="PROSITE" id="PS50109"/>
    </source>
</evidence>
<reference evidence="15 16" key="1">
    <citation type="submission" date="2014-01" db="EMBL/GenBank/DDBJ databases">
        <title>Draft genome sequencing of Bacillus alcalophilus CGMCC 1.3604.</title>
        <authorList>
            <person name="Yang J."/>
            <person name="Diao L."/>
            <person name="Yang S."/>
        </authorList>
    </citation>
    <scope>NUCLEOTIDE SEQUENCE [LARGE SCALE GENOMIC DNA]</scope>
    <source>
        <strain evidence="15 16">CGMCC 1.3604</strain>
    </source>
</reference>
<keyword evidence="9" id="KW-0067">ATP-binding</keyword>
<dbReference type="RefSeq" id="WP_235213064.1">
    <property type="nucleotide sequence ID" value="NZ_ALPT02000006.1"/>
</dbReference>
<dbReference type="SMART" id="SM00304">
    <property type="entry name" value="HAMP"/>
    <property type="match status" value="1"/>
</dbReference>
<evidence type="ECO:0000256" key="9">
    <source>
        <dbReference type="ARBA" id="ARBA00022840"/>
    </source>
</evidence>
<feature type="transmembrane region" description="Helical" evidence="12">
    <location>
        <begin position="20"/>
        <end position="39"/>
    </location>
</feature>
<feature type="domain" description="Histidine kinase" evidence="13">
    <location>
        <begin position="260"/>
        <end position="476"/>
    </location>
</feature>
<sequence length="476" mass="54678">MLNNQMKKRKTLLHLWTRNYVITLVIGLIVISIISVMWIRHTTLEHRLNMTVLLGEEIASRFVEVNGGEPEQYGDVPGYVTERNELLNLESDPTIYITAPDGTIVSVSDNQKRLFRFYIPSKLIHSENTVQQLNFDESTVGSYYMVKTPILFYEQLVGWVVLIESKEVLTKVNQEYQLLLIIVISLGLLGWAAIYFLSKKFVKPIEQVAFAAKQVEQGQYDVRLPDELGEQELYELVDSFKNMTDRLEQLESLRKELLAGVTHELKTPVTSISGLLQAVKDEVVTGEEAKEFLEISLKETNRLQHMIGDLVEFNSLHAKQFPIRNAKMEINQLINEQVKQWQITQEEPVDCVMKPLDNDLFIQIDSARLQQIIVNLLNNAKHSFDKVEARIEILLRHKGNQLEIEVKDNGAGIREDEQKNIFERFFRGEEKKYKVRGLGLGLPFSKLIAQAMDGDLILKESSEKGTSFLLTLPIYK</sequence>
<proteinExistence type="predicted"/>
<dbReference type="PRINTS" id="PR00344">
    <property type="entry name" value="BCTRLSENSOR"/>
</dbReference>
<comment type="catalytic activity">
    <reaction evidence="1">
        <text>ATP + protein L-histidine = ADP + protein N-phospho-L-histidine.</text>
        <dbReference type="EC" id="2.7.13.3"/>
    </reaction>
</comment>
<dbReference type="EMBL" id="JALP01000196">
    <property type="protein sequence ID" value="THG89787.1"/>
    <property type="molecule type" value="Genomic_DNA"/>
</dbReference>
<dbReference type="CDD" id="cd06225">
    <property type="entry name" value="HAMP"/>
    <property type="match status" value="1"/>
</dbReference>
<dbReference type="InterPro" id="IPR003661">
    <property type="entry name" value="HisK_dim/P_dom"/>
</dbReference>
<dbReference type="SUPFAM" id="SSF158472">
    <property type="entry name" value="HAMP domain-like"/>
    <property type="match status" value="1"/>
</dbReference>
<dbReference type="GO" id="GO:0004721">
    <property type="term" value="F:phosphoprotein phosphatase activity"/>
    <property type="evidence" value="ECO:0007669"/>
    <property type="project" value="TreeGrafter"/>
</dbReference>
<dbReference type="Gene3D" id="3.30.565.10">
    <property type="entry name" value="Histidine kinase-like ATPase, C-terminal domain"/>
    <property type="match status" value="1"/>
</dbReference>
<feature type="domain" description="HAMP" evidence="14">
    <location>
        <begin position="199"/>
        <end position="252"/>
    </location>
</feature>
<dbReference type="InterPro" id="IPR050351">
    <property type="entry name" value="BphY/WalK/GraS-like"/>
</dbReference>
<dbReference type="Gene3D" id="1.10.287.130">
    <property type="match status" value="1"/>
</dbReference>
<organism evidence="15 16">
    <name type="scientific">Alkalihalobacillus alcalophilus ATCC 27647 = CGMCC 1.3604</name>
    <dbReference type="NCBI Taxonomy" id="1218173"/>
    <lineage>
        <taxon>Bacteria</taxon>
        <taxon>Bacillati</taxon>
        <taxon>Bacillota</taxon>
        <taxon>Bacilli</taxon>
        <taxon>Bacillales</taxon>
        <taxon>Bacillaceae</taxon>
        <taxon>Alkalihalobacillus</taxon>
    </lineage>
</organism>
<feature type="transmembrane region" description="Helical" evidence="12">
    <location>
        <begin position="176"/>
        <end position="197"/>
    </location>
</feature>
<evidence type="ECO:0000256" key="6">
    <source>
        <dbReference type="ARBA" id="ARBA00022679"/>
    </source>
</evidence>
<evidence type="ECO:0000313" key="16">
    <source>
        <dbReference type="Proteomes" id="UP000297014"/>
    </source>
</evidence>
<evidence type="ECO:0000256" key="12">
    <source>
        <dbReference type="SAM" id="Phobius"/>
    </source>
</evidence>
<evidence type="ECO:0000256" key="8">
    <source>
        <dbReference type="ARBA" id="ARBA00022777"/>
    </source>
</evidence>
<dbReference type="InterPro" id="IPR036890">
    <property type="entry name" value="HATPase_C_sf"/>
</dbReference>
<dbReference type="SUPFAM" id="SSF55874">
    <property type="entry name" value="ATPase domain of HSP90 chaperone/DNA topoisomerase II/histidine kinase"/>
    <property type="match status" value="1"/>
</dbReference>
<keyword evidence="12" id="KW-0812">Transmembrane</keyword>
<dbReference type="InterPro" id="IPR005467">
    <property type="entry name" value="His_kinase_dom"/>
</dbReference>
<keyword evidence="7" id="KW-0547">Nucleotide-binding</keyword>
<protein>
    <recommendedName>
        <fullName evidence="3">histidine kinase</fullName>
        <ecNumber evidence="3">2.7.13.3</ecNumber>
    </recommendedName>
</protein>
<dbReference type="PANTHER" id="PTHR45453">
    <property type="entry name" value="PHOSPHATE REGULON SENSOR PROTEIN PHOR"/>
    <property type="match status" value="1"/>
</dbReference>
<keyword evidence="4" id="KW-1003">Cell membrane</keyword>
<evidence type="ECO:0000256" key="11">
    <source>
        <dbReference type="ARBA" id="ARBA00023136"/>
    </source>
</evidence>
<evidence type="ECO:0000259" key="14">
    <source>
        <dbReference type="PROSITE" id="PS50885"/>
    </source>
</evidence>
<evidence type="ECO:0000256" key="1">
    <source>
        <dbReference type="ARBA" id="ARBA00000085"/>
    </source>
</evidence>
<gene>
    <name evidence="15" type="ORF">AJ85_15310</name>
</gene>
<dbReference type="PROSITE" id="PS50109">
    <property type="entry name" value="HIS_KIN"/>
    <property type="match status" value="1"/>
</dbReference>
<keyword evidence="8" id="KW-0418">Kinase</keyword>
<keyword evidence="11 12" id="KW-0472">Membrane</keyword>
<dbReference type="Proteomes" id="UP000297014">
    <property type="component" value="Unassembled WGS sequence"/>
</dbReference>
<dbReference type="GO" id="GO:0000155">
    <property type="term" value="F:phosphorelay sensor kinase activity"/>
    <property type="evidence" value="ECO:0007669"/>
    <property type="project" value="InterPro"/>
</dbReference>
<dbReference type="AlphaFoldDB" id="A0A4S4JZC0"/>
<name>A0A4S4JZC0_ALKAL</name>
<evidence type="ECO:0000256" key="10">
    <source>
        <dbReference type="ARBA" id="ARBA00023012"/>
    </source>
</evidence>
<keyword evidence="6" id="KW-0808">Transferase</keyword>
<dbReference type="GO" id="GO:0005886">
    <property type="term" value="C:plasma membrane"/>
    <property type="evidence" value="ECO:0007669"/>
    <property type="project" value="UniProtKB-SubCell"/>
</dbReference>
<keyword evidence="12" id="KW-1133">Transmembrane helix</keyword>
<comment type="caution">
    <text evidence="15">The sequence shown here is derived from an EMBL/GenBank/DDBJ whole genome shotgun (WGS) entry which is preliminary data.</text>
</comment>
<dbReference type="CDD" id="cd00082">
    <property type="entry name" value="HisKA"/>
    <property type="match status" value="1"/>
</dbReference>
<evidence type="ECO:0000256" key="5">
    <source>
        <dbReference type="ARBA" id="ARBA00022553"/>
    </source>
</evidence>
<dbReference type="Gene3D" id="6.10.340.10">
    <property type="match status" value="1"/>
</dbReference>
<dbReference type="InterPro" id="IPR003660">
    <property type="entry name" value="HAMP_dom"/>
</dbReference>
<dbReference type="InterPro" id="IPR004358">
    <property type="entry name" value="Sig_transdc_His_kin-like_C"/>
</dbReference>
<evidence type="ECO:0000256" key="7">
    <source>
        <dbReference type="ARBA" id="ARBA00022741"/>
    </source>
</evidence>
<dbReference type="SMART" id="SM00387">
    <property type="entry name" value="HATPase_c"/>
    <property type="match status" value="1"/>
</dbReference>
<dbReference type="Pfam" id="PF00672">
    <property type="entry name" value="HAMP"/>
    <property type="match status" value="1"/>
</dbReference>
<dbReference type="PROSITE" id="PS50885">
    <property type="entry name" value="HAMP"/>
    <property type="match status" value="1"/>
</dbReference>
<evidence type="ECO:0000256" key="2">
    <source>
        <dbReference type="ARBA" id="ARBA00004651"/>
    </source>
</evidence>
<keyword evidence="10" id="KW-0902">Two-component regulatory system</keyword>
<comment type="subcellular location">
    <subcellularLocation>
        <location evidence="2">Cell membrane</location>
        <topology evidence="2">Multi-pass membrane protein</topology>
    </subcellularLocation>
</comment>
<evidence type="ECO:0000256" key="4">
    <source>
        <dbReference type="ARBA" id="ARBA00022475"/>
    </source>
</evidence>
<evidence type="ECO:0000313" key="15">
    <source>
        <dbReference type="EMBL" id="THG89787.1"/>
    </source>
</evidence>
<dbReference type="Pfam" id="PF00512">
    <property type="entry name" value="HisKA"/>
    <property type="match status" value="1"/>
</dbReference>
<dbReference type="SMART" id="SM00388">
    <property type="entry name" value="HisKA"/>
    <property type="match status" value="1"/>
</dbReference>
<dbReference type="CDD" id="cd00075">
    <property type="entry name" value="HATPase"/>
    <property type="match status" value="1"/>
</dbReference>
<accession>A0A4S4JZC0</accession>
<dbReference type="Pfam" id="PF02518">
    <property type="entry name" value="HATPase_c"/>
    <property type="match status" value="1"/>
</dbReference>
<keyword evidence="5" id="KW-0597">Phosphoprotein</keyword>